<keyword evidence="5" id="KW-0449">Lipoprotein</keyword>
<keyword evidence="8" id="KW-1185">Reference proteome</keyword>
<sequence>MKRTKMLFTLVIVLLALGMSGCATEMSVIGTGRATPGFGGYATSTHKALMGLPKPKQRIPVAVYKFRDQTGQYKYSSNVSSFSTAVTQGSTTMLIKALEDSGWFVPIEREGLNNLLTERKIIRQTSESYAATAKARGEVPPQIELPPLMYAGIMLEGGIISYDTNLVTSAMGGKLTGIGASLQYRQDQLSIFLRAVSTKNGVILKTVNTTKTVLSRELDAGVFKFISIKDLLEAEIGFSTNEPAAICTVEAIEKSVFDLIVEGILAGLWELKDPADIGTPLIKKYLEEREGIEVELRNDALQGVKATKISRK</sequence>
<keyword evidence="3" id="KW-0472">Membrane</keyword>
<feature type="chain" id="PRO_5046073547" evidence="6">
    <location>
        <begin position="26"/>
        <end position="312"/>
    </location>
</feature>
<evidence type="ECO:0000313" key="8">
    <source>
        <dbReference type="Proteomes" id="UP000614714"/>
    </source>
</evidence>
<evidence type="ECO:0000313" key="7">
    <source>
        <dbReference type="EMBL" id="MBJ6749913.1"/>
    </source>
</evidence>
<protein>
    <submittedName>
        <fullName evidence="7">Curli production assembly/transport protein CsgG</fullName>
    </submittedName>
</protein>
<proteinExistence type="predicted"/>
<dbReference type="RefSeq" id="WP_199388458.1">
    <property type="nucleotide sequence ID" value="NZ_JAEMHL010000003.1"/>
</dbReference>
<dbReference type="InterPro" id="IPR005534">
    <property type="entry name" value="Curli_assmbl/transp-comp_CsgG"/>
</dbReference>
<feature type="signal peptide" evidence="6">
    <location>
        <begin position="1"/>
        <end position="25"/>
    </location>
</feature>
<dbReference type="PROSITE" id="PS51257">
    <property type="entry name" value="PROKAR_LIPOPROTEIN"/>
    <property type="match status" value="1"/>
</dbReference>
<dbReference type="Gene3D" id="3.40.50.10610">
    <property type="entry name" value="ABC-type transport auxiliary lipoprotein component"/>
    <property type="match status" value="2"/>
</dbReference>
<accession>A0ABS0YC76</accession>
<evidence type="ECO:0000256" key="5">
    <source>
        <dbReference type="ARBA" id="ARBA00023288"/>
    </source>
</evidence>
<keyword evidence="1" id="KW-1003">Cell membrane</keyword>
<evidence type="ECO:0000256" key="2">
    <source>
        <dbReference type="ARBA" id="ARBA00022729"/>
    </source>
</evidence>
<organism evidence="7 8">
    <name type="scientific">Geomonas anaerohicana</name>
    <dbReference type="NCBI Taxonomy" id="2798583"/>
    <lineage>
        <taxon>Bacteria</taxon>
        <taxon>Pseudomonadati</taxon>
        <taxon>Thermodesulfobacteriota</taxon>
        <taxon>Desulfuromonadia</taxon>
        <taxon>Geobacterales</taxon>
        <taxon>Geobacteraceae</taxon>
        <taxon>Geomonas</taxon>
    </lineage>
</organism>
<dbReference type="EMBL" id="JAEMHL010000003">
    <property type="protein sequence ID" value="MBJ6749913.1"/>
    <property type="molecule type" value="Genomic_DNA"/>
</dbReference>
<dbReference type="PANTHER" id="PTHR41164:SF1">
    <property type="entry name" value="CURLI PRODUCTION ASSEMBLY_TRANSPORT COMPONENT CSGG"/>
    <property type="match status" value="1"/>
</dbReference>
<evidence type="ECO:0000256" key="6">
    <source>
        <dbReference type="SAM" id="SignalP"/>
    </source>
</evidence>
<dbReference type="PANTHER" id="PTHR41164">
    <property type="entry name" value="CURLI PRODUCTION ASSEMBLY/TRANSPORT COMPONENT CSGG"/>
    <property type="match status" value="1"/>
</dbReference>
<reference evidence="7 8" key="1">
    <citation type="submission" date="2020-12" db="EMBL/GenBank/DDBJ databases">
        <title>Geomonas sp. Red421, isolated from paddy soil.</title>
        <authorList>
            <person name="Xu Z."/>
            <person name="Zhang Z."/>
            <person name="Masuda Y."/>
            <person name="Itoh H."/>
            <person name="Senoo K."/>
        </authorList>
    </citation>
    <scope>NUCLEOTIDE SEQUENCE [LARGE SCALE GENOMIC DNA]</scope>
    <source>
        <strain evidence="7 8">Red421</strain>
    </source>
</reference>
<evidence type="ECO:0000256" key="1">
    <source>
        <dbReference type="ARBA" id="ARBA00022475"/>
    </source>
</evidence>
<comment type="caution">
    <text evidence="7">The sequence shown here is derived from an EMBL/GenBank/DDBJ whole genome shotgun (WGS) entry which is preliminary data.</text>
</comment>
<evidence type="ECO:0000256" key="4">
    <source>
        <dbReference type="ARBA" id="ARBA00023139"/>
    </source>
</evidence>
<evidence type="ECO:0000256" key="3">
    <source>
        <dbReference type="ARBA" id="ARBA00023136"/>
    </source>
</evidence>
<dbReference type="Proteomes" id="UP000614714">
    <property type="component" value="Unassembled WGS sequence"/>
</dbReference>
<keyword evidence="4" id="KW-0564">Palmitate</keyword>
<name>A0ABS0YC76_9BACT</name>
<keyword evidence="2 6" id="KW-0732">Signal</keyword>
<dbReference type="Pfam" id="PF03783">
    <property type="entry name" value="CsgG"/>
    <property type="match status" value="1"/>
</dbReference>
<gene>
    <name evidence="7" type="ORF">JFN91_06775</name>
</gene>